<organism evidence="6 7">
    <name type="scientific">Vibrio owensii CAIM 1854 = LMG 25443</name>
    <dbReference type="NCBI Taxonomy" id="1229493"/>
    <lineage>
        <taxon>Bacteria</taxon>
        <taxon>Pseudomonadati</taxon>
        <taxon>Pseudomonadota</taxon>
        <taxon>Gammaproteobacteria</taxon>
        <taxon>Vibrionales</taxon>
        <taxon>Vibrionaceae</taxon>
        <taxon>Vibrio</taxon>
    </lineage>
</organism>
<dbReference type="Gene3D" id="1.10.150.130">
    <property type="match status" value="1"/>
</dbReference>
<gene>
    <name evidence="6" type="ORF">H735_12690</name>
</gene>
<name>A0A0C1W8P4_9VIBR</name>
<evidence type="ECO:0000256" key="3">
    <source>
        <dbReference type="ARBA" id="ARBA00023125"/>
    </source>
</evidence>
<dbReference type="GO" id="GO:0006310">
    <property type="term" value="P:DNA recombination"/>
    <property type="evidence" value="ECO:0007669"/>
    <property type="project" value="UniProtKB-KW"/>
</dbReference>
<dbReference type="SUPFAM" id="SSF56349">
    <property type="entry name" value="DNA breaking-rejoining enzymes"/>
    <property type="match status" value="1"/>
</dbReference>
<keyword evidence="2" id="KW-0229">DNA integration</keyword>
<reference evidence="6 7" key="1">
    <citation type="submission" date="2014-07" db="EMBL/GenBank/DDBJ databases">
        <title>Unique and conserved regions in Vibrio harveyi and related species in comparison with the shrimp pathogen Vibrio harveyi CAIM 1792.</title>
        <authorList>
            <person name="Espinoza-Valles I."/>
            <person name="Vora G."/>
            <person name="Leekitcharoenphon P."/>
            <person name="Ussery D."/>
            <person name="Hoj L."/>
            <person name="Gomez-Gil B."/>
        </authorList>
    </citation>
    <scope>NUCLEOTIDE SEQUENCE [LARGE SCALE GENOMIC DNA]</scope>
    <source>
        <strain evidence="7">CAIM 1854 / LMG 25443</strain>
    </source>
</reference>
<dbReference type="GO" id="GO:0003677">
    <property type="term" value="F:DNA binding"/>
    <property type="evidence" value="ECO:0007669"/>
    <property type="project" value="UniProtKB-KW"/>
</dbReference>
<protein>
    <recommendedName>
        <fullName evidence="5">Tyr recombinase domain-containing protein</fullName>
    </recommendedName>
</protein>
<dbReference type="Pfam" id="PF20172">
    <property type="entry name" value="DUF6538"/>
    <property type="match status" value="1"/>
</dbReference>
<dbReference type="PROSITE" id="PS51898">
    <property type="entry name" value="TYR_RECOMBINASE"/>
    <property type="match status" value="1"/>
</dbReference>
<dbReference type="Proteomes" id="UP000031586">
    <property type="component" value="Unassembled WGS sequence"/>
</dbReference>
<dbReference type="Gene3D" id="1.10.443.10">
    <property type="entry name" value="Intergrase catalytic core"/>
    <property type="match status" value="1"/>
</dbReference>
<dbReference type="InterPro" id="IPR050090">
    <property type="entry name" value="Tyrosine_recombinase_XerCD"/>
</dbReference>
<keyword evidence="4" id="KW-0233">DNA recombination</keyword>
<dbReference type="PANTHER" id="PTHR30349">
    <property type="entry name" value="PHAGE INTEGRASE-RELATED"/>
    <property type="match status" value="1"/>
</dbReference>
<dbReference type="InterPro" id="IPR010998">
    <property type="entry name" value="Integrase_recombinase_N"/>
</dbReference>
<dbReference type="PANTHER" id="PTHR30349:SF41">
    <property type="entry name" value="INTEGRASE_RECOMBINASE PROTEIN MJ0367-RELATED"/>
    <property type="match status" value="1"/>
</dbReference>
<keyword evidence="3" id="KW-0238">DNA-binding</keyword>
<comment type="similarity">
    <text evidence="1">Belongs to the 'phage' integrase family.</text>
</comment>
<dbReference type="GO" id="GO:0015074">
    <property type="term" value="P:DNA integration"/>
    <property type="evidence" value="ECO:0007669"/>
    <property type="project" value="UniProtKB-KW"/>
</dbReference>
<dbReference type="InterPro" id="IPR013762">
    <property type="entry name" value="Integrase-like_cat_sf"/>
</dbReference>
<evidence type="ECO:0000259" key="5">
    <source>
        <dbReference type="PROSITE" id="PS51898"/>
    </source>
</evidence>
<accession>A0A0C1W8P4</accession>
<evidence type="ECO:0000313" key="6">
    <source>
        <dbReference type="EMBL" id="KIF52757.1"/>
    </source>
</evidence>
<evidence type="ECO:0000256" key="2">
    <source>
        <dbReference type="ARBA" id="ARBA00022908"/>
    </source>
</evidence>
<evidence type="ECO:0000313" key="7">
    <source>
        <dbReference type="Proteomes" id="UP000031586"/>
    </source>
</evidence>
<dbReference type="PATRIC" id="fig|1229493.5.peg.1647"/>
<feature type="domain" description="Tyr recombinase" evidence="5">
    <location>
        <begin position="369"/>
        <end position="565"/>
    </location>
</feature>
<dbReference type="CDD" id="cd01184">
    <property type="entry name" value="INT_C_like_1"/>
    <property type="match status" value="1"/>
</dbReference>
<evidence type="ECO:0000256" key="1">
    <source>
        <dbReference type="ARBA" id="ARBA00008857"/>
    </source>
</evidence>
<proteinExistence type="inferred from homology"/>
<comment type="caution">
    <text evidence="6">The sequence shown here is derived from an EMBL/GenBank/DDBJ whole genome shotgun (WGS) entry which is preliminary data.</text>
</comment>
<dbReference type="InterPro" id="IPR046668">
    <property type="entry name" value="DUF6538"/>
</dbReference>
<dbReference type="InterPro" id="IPR002104">
    <property type="entry name" value="Integrase_catalytic"/>
</dbReference>
<evidence type="ECO:0000256" key="4">
    <source>
        <dbReference type="ARBA" id="ARBA00023172"/>
    </source>
</evidence>
<sequence length="606" mass="69998">MKYLTQRKTGIWYFRYQVPFLYRRFFGNRTEIKKSLQTSDKITAHVKALKLEATIKERIMTIKQYLSLEAANELIATHTGATLMKIECAIDPMGELSQAYMASMLSQATKFDNLSAENINTLMSPVEYLYQSEKSPTELANEALTQFQLSPIDPLAWQTRQALTQVFQYAKDAQTALKSSDKQSCDSIVKQLEDTMLKIDPDSELAASLISEPQQEAQVLQFQGRSAGEPKDARSIFELFEEYEKEQKGSVADRTLNAMRAKCIVVSELLEEIPASQVTRKDVISTRDLLARLPKNKSKYALFNSLTSLEVIEKNESLEEPYACISPTTVSEYLEKISSIFIWAMRYNYLTYNPFDSIKVAKSKSKEVDERDPYSKEQLVTLFTTPIFTENKMLHSYQYWALLIALYSGARQNEIAQLFVDNIREIDGVWCFYFEKVNDTQNFKNEASVRITPIHQRLIELGFLEFVSTCKDRLFETGLPNYGERGYAKELSRWFNESYKTKLGFRAGEKKNFHSYRHTVIDFYKQHTNLEERFVQAIVGHKNGAITFDRYGSEFSPSVLKPLVDMINWDFLNIQAFSLEKHMDRTRKELGKAARRLARKNKAQQV</sequence>
<dbReference type="InterPro" id="IPR011010">
    <property type="entry name" value="DNA_brk_join_enz"/>
</dbReference>
<dbReference type="EMBL" id="JPRD01000019">
    <property type="protein sequence ID" value="KIF52757.1"/>
    <property type="molecule type" value="Genomic_DNA"/>
</dbReference>
<dbReference type="RefSeq" id="WP_020197661.1">
    <property type="nucleotide sequence ID" value="NZ_BAOH01000133.1"/>
</dbReference>
<dbReference type="AlphaFoldDB" id="A0A0C1W8P4"/>